<dbReference type="SUPFAM" id="SSF53756">
    <property type="entry name" value="UDP-Glycosyltransferase/glycogen phosphorylase"/>
    <property type="match status" value="1"/>
</dbReference>
<dbReference type="PANTHER" id="PTHR11926">
    <property type="entry name" value="GLUCOSYL/GLUCURONOSYL TRANSFERASES"/>
    <property type="match status" value="1"/>
</dbReference>
<evidence type="ECO:0000256" key="4">
    <source>
        <dbReference type="RuleBase" id="RU362057"/>
    </source>
</evidence>
<dbReference type="EC" id="2.4.1.-" evidence="4"/>
<keyword evidence="3" id="KW-0328">Glycosyltransferase</keyword>
<proteinExistence type="inferred from homology"/>
<dbReference type="AlphaFoldDB" id="A0AAV7EWM5"/>
<comment type="caution">
    <text evidence="5">The sequence shown here is derived from an EMBL/GenBank/DDBJ whole genome shotgun (WGS) entry which is preliminary data.</text>
</comment>
<dbReference type="EMBL" id="JAINDJ010000003">
    <property type="protein sequence ID" value="KAG9453232.1"/>
    <property type="molecule type" value="Genomic_DNA"/>
</dbReference>
<dbReference type="PROSITE" id="PS00375">
    <property type="entry name" value="UDPGT"/>
    <property type="match status" value="1"/>
</dbReference>
<evidence type="ECO:0000256" key="3">
    <source>
        <dbReference type="RuleBase" id="RU003718"/>
    </source>
</evidence>
<dbReference type="GO" id="GO:0080044">
    <property type="term" value="F:quercetin 7-O-glucosyltransferase activity"/>
    <property type="evidence" value="ECO:0007669"/>
    <property type="project" value="TreeGrafter"/>
</dbReference>
<keyword evidence="2 3" id="KW-0808">Transferase</keyword>
<dbReference type="Proteomes" id="UP000825729">
    <property type="component" value="Unassembled WGS sequence"/>
</dbReference>
<dbReference type="PANTHER" id="PTHR11926:SF1392">
    <property type="entry name" value="GLYCOSYLTRANSFERASE"/>
    <property type="match status" value="1"/>
</dbReference>
<reference evidence="5 6" key="1">
    <citation type="submission" date="2021-07" db="EMBL/GenBank/DDBJ databases">
        <title>The Aristolochia fimbriata genome: insights into angiosperm evolution, floral development and chemical biosynthesis.</title>
        <authorList>
            <person name="Jiao Y."/>
        </authorList>
    </citation>
    <scope>NUCLEOTIDE SEQUENCE [LARGE SCALE GENOMIC DNA]</scope>
    <source>
        <strain evidence="5">IBCAS-2021</strain>
        <tissue evidence="5">Leaf</tissue>
    </source>
</reference>
<protein>
    <recommendedName>
        <fullName evidence="4">Glycosyltransferase</fullName>
        <ecNumber evidence="4">2.4.1.-</ecNumber>
    </recommendedName>
</protein>
<dbReference type="GO" id="GO:0080043">
    <property type="term" value="F:quercetin 3-O-glucosyltransferase activity"/>
    <property type="evidence" value="ECO:0007669"/>
    <property type="project" value="TreeGrafter"/>
</dbReference>
<evidence type="ECO:0000313" key="5">
    <source>
        <dbReference type="EMBL" id="KAG9453232.1"/>
    </source>
</evidence>
<sequence>MRKSMEQQKKEKEVEGRRKGERVPHVLVFPFPAVGHVNCMLRLAQLLCLSDLRVTFLHTEYNYDRLRRNPEHVDYFRHWPSFKYRTISDGLPMESPRSAKDLEELWMSMTARTKPLLREMLSSDAGGTEEVTCIIADGILSFAADVGRELGIPTIAFRTVSVCSFWSYFCAPQLVEAGELPFQEDADLDCPIQGVPGMETFLRRRDLSSFLRGKELYSPATAFVLNETQKNAKASALIFNTFEDLEGPILSHVRALRSTIYTIGPLHALIRSKLHEQYPHQSKSFPPKFGTGLCEEDGSYLQWLDSKPPKSVVYVSFGSLTIVTRDELLEFWHGLVNSGKFFLWVIRPDMVSGDGILEDVIPAGLEEGTKERGLMLGWVSQEQVLGHDAVGGFLTHSGWNSTLESIVAGVPMVCWPYFADQQINSRFADEVWGIGLDIKDKGDRRTVEQSVRDLIENKNERLRQSADRMAMLARKAVAKGGSSYDSFDRLIQSIKAAS</sequence>
<name>A0AAV7EWM5_ARIFI</name>
<dbReference type="Gene3D" id="3.40.50.2000">
    <property type="entry name" value="Glycogen Phosphorylase B"/>
    <property type="match status" value="2"/>
</dbReference>
<comment type="similarity">
    <text evidence="1 3">Belongs to the UDP-glycosyltransferase family.</text>
</comment>
<dbReference type="Pfam" id="PF00201">
    <property type="entry name" value="UDPGT"/>
    <property type="match status" value="1"/>
</dbReference>
<organism evidence="5 6">
    <name type="scientific">Aristolochia fimbriata</name>
    <name type="common">White veined hardy Dutchman's pipe vine</name>
    <dbReference type="NCBI Taxonomy" id="158543"/>
    <lineage>
        <taxon>Eukaryota</taxon>
        <taxon>Viridiplantae</taxon>
        <taxon>Streptophyta</taxon>
        <taxon>Embryophyta</taxon>
        <taxon>Tracheophyta</taxon>
        <taxon>Spermatophyta</taxon>
        <taxon>Magnoliopsida</taxon>
        <taxon>Magnoliidae</taxon>
        <taxon>Piperales</taxon>
        <taxon>Aristolochiaceae</taxon>
        <taxon>Aristolochia</taxon>
    </lineage>
</organism>
<accession>A0AAV7EWM5</accession>
<gene>
    <name evidence="5" type="ORF">H6P81_006136</name>
</gene>
<dbReference type="CDD" id="cd03784">
    <property type="entry name" value="GT1_Gtf-like"/>
    <property type="match status" value="1"/>
</dbReference>
<dbReference type="InterPro" id="IPR002213">
    <property type="entry name" value="UDP_glucos_trans"/>
</dbReference>
<evidence type="ECO:0000313" key="6">
    <source>
        <dbReference type="Proteomes" id="UP000825729"/>
    </source>
</evidence>
<evidence type="ECO:0000256" key="2">
    <source>
        <dbReference type="ARBA" id="ARBA00022679"/>
    </source>
</evidence>
<keyword evidence="6" id="KW-1185">Reference proteome</keyword>
<evidence type="ECO:0000256" key="1">
    <source>
        <dbReference type="ARBA" id="ARBA00009995"/>
    </source>
</evidence>
<dbReference type="FunFam" id="3.40.50.2000:FF:000040">
    <property type="entry name" value="UDP-glycosyltransferase 76C1"/>
    <property type="match status" value="1"/>
</dbReference>
<dbReference type="InterPro" id="IPR035595">
    <property type="entry name" value="UDP_glycos_trans_CS"/>
</dbReference>